<evidence type="ECO:0000256" key="8">
    <source>
        <dbReference type="ARBA" id="ARBA00022729"/>
    </source>
</evidence>
<dbReference type="AlphaFoldDB" id="A0A1E3QW23"/>
<keyword evidence="4" id="KW-0723">Serine/threonine-protein kinase</keyword>
<feature type="region of interest" description="Disordered" evidence="21">
    <location>
        <begin position="562"/>
        <end position="588"/>
    </location>
</feature>
<keyword evidence="15" id="KW-0472">Membrane</keyword>
<dbReference type="GO" id="GO:0031505">
    <property type="term" value="P:fungal-type cell wall organization"/>
    <property type="evidence" value="ECO:0007669"/>
    <property type="project" value="EnsemblFungi"/>
</dbReference>
<evidence type="ECO:0000259" key="23">
    <source>
        <dbReference type="PROSITE" id="PS51392"/>
    </source>
</evidence>
<protein>
    <recommendedName>
        <fullName evidence="3">non-specific serine/threonine protein kinase</fullName>
        <ecNumber evidence="3">2.7.11.1</ecNumber>
    </recommendedName>
</protein>
<dbReference type="Proteomes" id="UP000094336">
    <property type="component" value="Unassembled WGS sequence"/>
</dbReference>
<feature type="compositionally biased region" description="Basic residues" evidence="21">
    <location>
        <begin position="531"/>
        <end position="544"/>
    </location>
</feature>
<keyword evidence="7" id="KW-0479">Metal-binding</keyword>
<dbReference type="Gene3D" id="3.30.200.20">
    <property type="entry name" value="Phosphorylase Kinase, domain 1"/>
    <property type="match status" value="1"/>
</dbReference>
<dbReference type="EC" id="2.7.11.1" evidence="3"/>
<keyword evidence="18" id="KW-0511">Multifunctional enzyme</keyword>
<dbReference type="PROSITE" id="PS00108">
    <property type="entry name" value="PROTEIN_KINASE_ST"/>
    <property type="match status" value="1"/>
</dbReference>
<keyword evidence="25" id="KW-1185">Reference proteome</keyword>
<comment type="catalytic activity">
    <reaction evidence="20">
        <text>L-seryl-[protein] + ATP = O-phospho-L-seryl-[protein] + ADP + H(+)</text>
        <dbReference type="Rhea" id="RHEA:17989"/>
        <dbReference type="Rhea" id="RHEA-COMP:9863"/>
        <dbReference type="Rhea" id="RHEA-COMP:11604"/>
        <dbReference type="ChEBI" id="CHEBI:15378"/>
        <dbReference type="ChEBI" id="CHEBI:29999"/>
        <dbReference type="ChEBI" id="CHEBI:30616"/>
        <dbReference type="ChEBI" id="CHEBI:83421"/>
        <dbReference type="ChEBI" id="CHEBI:456216"/>
        <dbReference type="EC" id="2.7.11.1"/>
    </reaction>
    <physiologicalReaction direction="left-to-right" evidence="20">
        <dbReference type="Rhea" id="RHEA:17990"/>
    </physiologicalReaction>
</comment>
<dbReference type="InterPro" id="IPR000719">
    <property type="entry name" value="Prot_kinase_dom"/>
</dbReference>
<dbReference type="EMBL" id="KV454427">
    <property type="protein sequence ID" value="ODQ81858.1"/>
    <property type="molecule type" value="Genomic_DNA"/>
</dbReference>
<evidence type="ECO:0000256" key="3">
    <source>
        <dbReference type="ARBA" id="ARBA00012513"/>
    </source>
</evidence>
<dbReference type="GO" id="GO:0004521">
    <property type="term" value="F:RNA endonuclease activity"/>
    <property type="evidence" value="ECO:0007669"/>
    <property type="project" value="EnsemblFungi"/>
</dbReference>
<dbReference type="Gene3D" id="1.10.510.10">
    <property type="entry name" value="Transferase(Phosphotransferase) domain 1"/>
    <property type="match status" value="1"/>
</dbReference>
<evidence type="ECO:0000256" key="7">
    <source>
        <dbReference type="ARBA" id="ARBA00022723"/>
    </source>
</evidence>
<dbReference type="InterPro" id="IPR045133">
    <property type="entry name" value="IRE1/2-like"/>
</dbReference>
<keyword evidence="5" id="KW-0808">Transferase</keyword>
<dbReference type="GeneID" id="30148599"/>
<evidence type="ECO:0000256" key="5">
    <source>
        <dbReference type="ARBA" id="ARBA00022679"/>
    </source>
</evidence>
<dbReference type="PROSITE" id="PS51392">
    <property type="entry name" value="KEN"/>
    <property type="match status" value="1"/>
</dbReference>
<evidence type="ECO:0000256" key="10">
    <source>
        <dbReference type="ARBA" id="ARBA00022777"/>
    </source>
</evidence>
<organism evidence="24 25">
    <name type="scientific">Babjeviella inositovora NRRL Y-12698</name>
    <dbReference type="NCBI Taxonomy" id="984486"/>
    <lineage>
        <taxon>Eukaryota</taxon>
        <taxon>Fungi</taxon>
        <taxon>Dikarya</taxon>
        <taxon>Ascomycota</taxon>
        <taxon>Saccharomycotina</taxon>
        <taxon>Pichiomycetes</taxon>
        <taxon>Serinales incertae sedis</taxon>
        <taxon>Babjeviella</taxon>
    </lineage>
</organism>
<dbReference type="SUPFAM" id="SSF56112">
    <property type="entry name" value="Protein kinase-like (PK-like)"/>
    <property type="match status" value="1"/>
</dbReference>
<evidence type="ECO:0000256" key="11">
    <source>
        <dbReference type="ARBA" id="ARBA00022801"/>
    </source>
</evidence>
<evidence type="ECO:0000256" key="1">
    <source>
        <dbReference type="ARBA" id="ARBA00001946"/>
    </source>
</evidence>
<dbReference type="GO" id="GO:0070059">
    <property type="term" value="P:intrinsic apoptotic signaling pathway in response to endoplasmic reticulum stress"/>
    <property type="evidence" value="ECO:0007669"/>
    <property type="project" value="TreeGrafter"/>
</dbReference>
<keyword evidence="12" id="KW-0067">ATP-binding</keyword>
<gene>
    <name evidence="24" type="ORF">BABINDRAFT_170486</name>
</gene>
<dbReference type="InterPro" id="IPR038357">
    <property type="entry name" value="KEN_sf"/>
</dbReference>
<feature type="domain" description="KEN" evidence="23">
    <location>
        <begin position="903"/>
        <end position="1032"/>
    </location>
</feature>
<dbReference type="SMART" id="SM00580">
    <property type="entry name" value="PUG"/>
    <property type="match status" value="1"/>
</dbReference>
<dbReference type="GO" id="GO:1990332">
    <property type="term" value="C:Ire1 complex"/>
    <property type="evidence" value="ECO:0007669"/>
    <property type="project" value="EnsemblFungi"/>
</dbReference>
<keyword evidence="10" id="KW-0418">Kinase</keyword>
<keyword evidence="8" id="KW-0732">Signal</keyword>
<dbReference type="GO" id="GO:0036498">
    <property type="term" value="P:IRE1-mediated unfolded protein response"/>
    <property type="evidence" value="ECO:0007669"/>
    <property type="project" value="EnsemblFungi"/>
</dbReference>
<dbReference type="FunFam" id="3.30.200.20:FF:000443">
    <property type="entry name" value="Serine/threonine-protein kinase/endoribonuclease IRE1"/>
    <property type="match status" value="1"/>
</dbReference>
<evidence type="ECO:0000256" key="20">
    <source>
        <dbReference type="ARBA" id="ARBA00048977"/>
    </source>
</evidence>
<feature type="compositionally biased region" description="Low complexity" evidence="21">
    <location>
        <begin position="562"/>
        <end position="575"/>
    </location>
</feature>
<dbReference type="InterPro" id="IPR010513">
    <property type="entry name" value="KEN_dom"/>
</dbReference>
<dbReference type="PROSITE" id="PS50011">
    <property type="entry name" value="PROTEIN_KINASE_DOM"/>
    <property type="match status" value="1"/>
</dbReference>
<dbReference type="PANTHER" id="PTHR13954">
    <property type="entry name" value="IRE1-RELATED"/>
    <property type="match status" value="1"/>
</dbReference>
<evidence type="ECO:0000256" key="4">
    <source>
        <dbReference type="ARBA" id="ARBA00022527"/>
    </source>
</evidence>
<dbReference type="GO" id="GO:0006020">
    <property type="term" value="P:inositol metabolic process"/>
    <property type="evidence" value="ECO:0007669"/>
    <property type="project" value="EnsemblFungi"/>
</dbReference>
<evidence type="ECO:0000256" key="18">
    <source>
        <dbReference type="ARBA" id="ARBA00023268"/>
    </source>
</evidence>
<dbReference type="GO" id="GO:1990604">
    <property type="term" value="C:IRE1-TRAF2-ASK1 complex"/>
    <property type="evidence" value="ECO:0007669"/>
    <property type="project" value="TreeGrafter"/>
</dbReference>
<dbReference type="STRING" id="984486.A0A1E3QW23"/>
<dbReference type="RefSeq" id="XP_018987186.1">
    <property type="nucleotide sequence ID" value="XM_019130746.1"/>
</dbReference>
<dbReference type="Pfam" id="PF00069">
    <property type="entry name" value="Pkinase"/>
    <property type="match status" value="1"/>
</dbReference>
<keyword evidence="13" id="KW-0460">Magnesium</keyword>
<dbReference type="GO" id="GO:0042802">
    <property type="term" value="F:identical protein binding"/>
    <property type="evidence" value="ECO:0007669"/>
    <property type="project" value="EnsemblFungi"/>
</dbReference>
<evidence type="ECO:0000256" key="17">
    <source>
        <dbReference type="ARBA" id="ARBA00023230"/>
    </source>
</evidence>
<comment type="subcellular location">
    <subcellularLocation>
        <location evidence="2">Membrane</location>
        <topology evidence="2">Single-pass type I membrane protein</topology>
    </subcellularLocation>
</comment>
<dbReference type="FunFam" id="1.10.510.10:FF:000572">
    <property type="entry name" value="Serine/threonine-protein kinase/endoribonuclease IRE1"/>
    <property type="match status" value="1"/>
</dbReference>
<name>A0A1E3QW23_9ASCO</name>
<evidence type="ECO:0000256" key="19">
    <source>
        <dbReference type="ARBA" id="ARBA00048659"/>
    </source>
</evidence>
<dbReference type="GO" id="GO:0034067">
    <property type="term" value="P:protein localization to Golgi apparatus"/>
    <property type="evidence" value="ECO:0007669"/>
    <property type="project" value="EnsemblFungi"/>
</dbReference>
<feature type="domain" description="Protein kinase" evidence="22">
    <location>
        <begin position="593"/>
        <end position="900"/>
    </location>
</feature>
<dbReference type="CDD" id="cd10422">
    <property type="entry name" value="RNase_Ire1"/>
    <property type="match status" value="1"/>
</dbReference>
<evidence type="ECO:0000313" key="25">
    <source>
        <dbReference type="Proteomes" id="UP000094336"/>
    </source>
</evidence>
<dbReference type="SUPFAM" id="SSF50998">
    <property type="entry name" value="Quinoprotein alcohol dehydrogenase-like"/>
    <property type="match status" value="1"/>
</dbReference>
<evidence type="ECO:0000256" key="6">
    <source>
        <dbReference type="ARBA" id="ARBA00022692"/>
    </source>
</evidence>
<dbReference type="InterPro" id="IPR011047">
    <property type="entry name" value="Quinoprotein_ADH-like_sf"/>
</dbReference>
<evidence type="ECO:0000256" key="9">
    <source>
        <dbReference type="ARBA" id="ARBA00022741"/>
    </source>
</evidence>
<evidence type="ECO:0000256" key="13">
    <source>
        <dbReference type="ARBA" id="ARBA00022842"/>
    </source>
</evidence>
<dbReference type="GO" id="GO:0006397">
    <property type="term" value="P:mRNA processing"/>
    <property type="evidence" value="ECO:0007669"/>
    <property type="project" value="InterPro"/>
</dbReference>
<keyword evidence="17" id="KW-0834">Unfolded protein response</keyword>
<dbReference type="SMART" id="SM00220">
    <property type="entry name" value="S_TKc"/>
    <property type="match status" value="1"/>
</dbReference>
<evidence type="ECO:0000256" key="2">
    <source>
        <dbReference type="ARBA" id="ARBA00004479"/>
    </source>
</evidence>
<keyword evidence="14" id="KW-1133">Transmembrane helix</keyword>
<evidence type="ECO:0000256" key="21">
    <source>
        <dbReference type="SAM" id="MobiDB-lite"/>
    </source>
</evidence>
<keyword evidence="16" id="KW-0325">Glycoprotein</keyword>
<evidence type="ECO:0000256" key="14">
    <source>
        <dbReference type="ARBA" id="ARBA00022989"/>
    </source>
</evidence>
<dbReference type="GO" id="GO:0016787">
    <property type="term" value="F:hydrolase activity"/>
    <property type="evidence" value="ECO:0007669"/>
    <property type="project" value="UniProtKB-KW"/>
</dbReference>
<keyword evidence="6" id="KW-0812">Transmembrane</keyword>
<evidence type="ECO:0000256" key="12">
    <source>
        <dbReference type="ARBA" id="ARBA00022840"/>
    </source>
</evidence>
<reference evidence="25" key="1">
    <citation type="submission" date="2016-05" db="EMBL/GenBank/DDBJ databases">
        <title>Comparative genomics of biotechnologically important yeasts.</title>
        <authorList>
            <consortium name="DOE Joint Genome Institute"/>
            <person name="Riley R."/>
            <person name="Haridas S."/>
            <person name="Wolfe K.H."/>
            <person name="Lopes M.R."/>
            <person name="Hittinger C.T."/>
            <person name="Goker M."/>
            <person name="Salamov A."/>
            <person name="Wisecaver J."/>
            <person name="Long T.M."/>
            <person name="Aerts A.L."/>
            <person name="Barry K."/>
            <person name="Choi C."/>
            <person name="Clum A."/>
            <person name="Coughlan A.Y."/>
            <person name="Deshpande S."/>
            <person name="Douglass A.P."/>
            <person name="Hanson S.J."/>
            <person name="Klenk H.-P."/>
            <person name="Labutti K."/>
            <person name="Lapidus A."/>
            <person name="Lindquist E."/>
            <person name="Lipzen A."/>
            <person name="Meier-Kolthoff J.P."/>
            <person name="Ohm R.A."/>
            <person name="Otillar R.P."/>
            <person name="Pangilinan J."/>
            <person name="Peng Y."/>
            <person name="Rokas A."/>
            <person name="Rosa C.A."/>
            <person name="Scheuner C."/>
            <person name="Sibirny A.A."/>
            <person name="Slot J.C."/>
            <person name="Stielow J.B."/>
            <person name="Sun H."/>
            <person name="Kurtzman C.P."/>
            <person name="Blackwell M."/>
            <person name="Grigoriev I.V."/>
            <person name="Jeffries T.W."/>
        </authorList>
    </citation>
    <scope>NUCLEOTIDE SEQUENCE [LARGE SCALE GENOMIC DNA]</scope>
    <source>
        <strain evidence="25">NRRL Y-12698</strain>
    </source>
</reference>
<dbReference type="InterPro" id="IPR011009">
    <property type="entry name" value="Kinase-like_dom_sf"/>
</dbReference>
<dbReference type="GO" id="GO:0005524">
    <property type="term" value="F:ATP binding"/>
    <property type="evidence" value="ECO:0007669"/>
    <property type="project" value="UniProtKB-KW"/>
</dbReference>
<feature type="region of interest" description="Disordered" evidence="21">
    <location>
        <begin position="490"/>
        <end position="546"/>
    </location>
</feature>
<comment type="catalytic activity">
    <reaction evidence="19">
        <text>L-threonyl-[protein] + ATP = O-phospho-L-threonyl-[protein] + ADP + H(+)</text>
        <dbReference type="Rhea" id="RHEA:46608"/>
        <dbReference type="Rhea" id="RHEA-COMP:11060"/>
        <dbReference type="Rhea" id="RHEA-COMP:11605"/>
        <dbReference type="ChEBI" id="CHEBI:15378"/>
        <dbReference type="ChEBI" id="CHEBI:30013"/>
        <dbReference type="ChEBI" id="CHEBI:30616"/>
        <dbReference type="ChEBI" id="CHEBI:61977"/>
        <dbReference type="ChEBI" id="CHEBI:456216"/>
        <dbReference type="EC" id="2.7.11.1"/>
    </reaction>
    <physiologicalReaction direction="left-to-right" evidence="19">
        <dbReference type="Rhea" id="RHEA:46609"/>
    </physiologicalReaction>
</comment>
<dbReference type="Gene3D" id="1.20.1440.180">
    <property type="entry name" value="KEN domain"/>
    <property type="match status" value="1"/>
</dbReference>
<evidence type="ECO:0000256" key="15">
    <source>
        <dbReference type="ARBA" id="ARBA00023136"/>
    </source>
</evidence>
<sequence length="1032" mass="116255">MYVYRFALIPILRELPYTFECDCIIRIYATLKLQTTHSLLKVASELYARPLEAWDVTDTLLASDIEGALHGLNRTTGEVLWTLPGTPLVQIVNQTHTSPEDQRSEVIWAVEPLDDGRLYYFSKEMGLQEFPVSIKHLVLESPFVLSGDDKIYTGAMRSLLYDIRVSDGEVLGTYGPGSPSMQCPVDPRGPEEPHVYVSQTIYELTIQGSNQGKDQATWKVTYASWGPNNMDKDLVQQSRYPRDMFLAPNYDASVLAMDLELPTPKWVSRLPAIAVNVFDIFLSHSAELAVLPHPLKPDSEAFNPKADYGTFLDQTSTGSWYAMSGFNYPLLVASAPRSQYWTSSRWHSRDVPSSPDFENLTLNGVHKSLVLETTHTRERLPSPAATILKNLPATTTTTTPWGHQRIPKPIQPVTLDITEDYLTMSLGKIVLRIVENAVTTLVVVMVMVGLGKMGVIPPFTKILVKLGFFRRTQNAIEIVEKMLSEEEVDLARELSTPEPDDKRKKSVTILDHGEISKTTDAVSSPEDAGPKRRKRGSRGGKKNKKESEIALESLSLEVDSSISSEVGSSTKSEGSLLSEVGSANSRSSTGNLVISDTVLGYGSHGTVVYKGTFESRPVAVKRMLLDFFDVAQHEVALLQESDDHPNVVRYFCSQESEKFLYIALELCSASLEDVVEKAQRYPELSSMRPNTILYQIACGLNYLHSLKIVHRDLKPQNILVAPPKHRHRGEAVPPRTLISDFGLCKKLEADQSSFRATTANAAGTAGWRAPELLVDEHDSVYNNIITNGTMTSDLNHSIPGMNATGASEPLVYDSLSKRKLTRAIDVFSMGCVFYYVLTSGQHPFGDRYLREGNIIKGEYCLDLLDVLPDAFEARHLIAHMIARNPRLRLDSLQIMKHPYFWLYEKRFDFLLKVSDRFEVERRDPPSPLLLKLEEIAPQVVGKDWRAKFGRLFLDNLGKYRKYHGLKLMDLLRALRNKYHHFNDMPEALMEEMGPLPDGFYAYFNSRFPNMLMEIYFVVQENLADEQTLRAFY</sequence>
<evidence type="ECO:0000259" key="22">
    <source>
        <dbReference type="PROSITE" id="PS50011"/>
    </source>
</evidence>
<dbReference type="GO" id="GO:0051082">
    <property type="term" value="F:unfolded protein binding"/>
    <property type="evidence" value="ECO:0007669"/>
    <property type="project" value="EnsemblFungi"/>
</dbReference>
<proteinExistence type="predicted"/>
<evidence type="ECO:0000313" key="24">
    <source>
        <dbReference type="EMBL" id="ODQ81858.1"/>
    </source>
</evidence>
<keyword evidence="9" id="KW-0547">Nucleotide-binding</keyword>
<dbReference type="FunFam" id="1.20.1440.180:FF:000002">
    <property type="entry name" value="Serine/threonine-protein kinase/endoribonuclease IRE1"/>
    <property type="match status" value="1"/>
</dbReference>
<dbReference type="Gene3D" id="2.130.10.10">
    <property type="entry name" value="YVTN repeat-like/Quinoprotein amine dehydrogenase"/>
    <property type="match status" value="1"/>
</dbReference>
<dbReference type="GO" id="GO:0005634">
    <property type="term" value="C:nucleus"/>
    <property type="evidence" value="ECO:0007669"/>
    <property type="project" value="EnsemblFungi"/>
</dbReference>
<dbReference type="Pfam" id="PF06479">
    <property type="entry name" value="Ribonuc_2-5A"/>
    <property type="match status" value="1"/>
</dbReference>
<dbReference type="InterPro" id="IPR015943">
    <property type="entry name" value="WD40/YVTN_repeat-like_dom_sf"/>
</dbReference>
<accession>A0A1E3QW23</accession>
<dbReference type="PANTHER" id="PTHR13954:SF6">
    <property type="entry name" value="NON-SPECIFIC SERINE_THREONINE PROTEIN KINASE"/>
    <property type="match status" value="1"/>
</dbReference>
<evidence type="ECO:0000256" key="16">
    <source>
        <dbReference type="ARBA" id="ARBA00023180"/>
    </source>
</evidence>
<dbReference type="InterPro" id="IPR008271">
    <property type="entry name" value="Ser/Thr_kinase_AS"/>
</dbReference>
<dbReference type="GO" id="GO:0046872">
    <property type="term" value="F:metal ion binding"/>
    <property type="evidence" value="ECO:0007669"/>
    <property type="project" value="UniProtKB-KW"/>
</dbReference>
<dbReference type="GO" id="GO:0004674">
    <property type="term" value="F:protein serine/threonine kinase activity"/>
    <property type="evidence" value="ECO:0007669"/>
    <property type="project" value="UniProtKB-KW"/>
</dbReference>
<comment type="cofactor">
    <cofactor evidence="1">
        <name>Mg(2+)</name>
        <dbReference type="ChEBI" id="CHEBI:18420"/>
    </cofactor>
</comment>
<keyword evidence="11" id="KW-0378">Hydrolase</keyword>
<dbReference type="OrthoDB" id="63989at2759"/>